<dbReference type="Proteomes" id="UP001235939">
    <property type="component" value="Chromosome 15"/>
</dbReference>
<dbReference type="EMBL" id="CP092877">
    <property type="protein sequence ID" value="UYV77406.1"/>
    <property type="molecule type" value="Genomic_DNA"/>
</dbReference>
<name>A0ABY6L8D7_9ARAC</name>
<reference evidence="2 3" key="1">
    <citation type="submission" date="2022-01" db="EMBL/GenBank/DDBJ databases">
        <title>A chromosomal length assembly of Cordylochernes scorpioides.</title>
        <authorList>
            <person name="Zeh D."/>
            <person name="Zeh J."/>
        </authorList>
    </citation>
    <scope>NUCLEOTIDE SEQUENCE [LARGE SCALE GENOMIC DNA]</scope>
    <source>
        <strain evidence="2">IN4F17</strain>
        <tissue evidence="2">Whole Body</tissue>
    </source>
</reference>
<evidence type="ECO:0000313" key="3">
    <source>
        <dbReference type="Proteomes" id="UP001235939"/>
    </source>
</evidence>
<dbReference type="InterPro" id="IPR038717">
    <property type="entry name" value="Tc1-like_DDE_dom"/>
</dbReference>
<dbReference type="InterPro" id="IPR036397">
    <property type="entry name" value="RNaseH_sf"/>
</dbReference>
<dbReference type="Gene3D" id="3.30.420.10">
    <property type="entry name" value="Ribonuclease H-like superfamily/Ribonuclease H"/>
    <property type="match status" value="1"/>
</dbReference>
<evidence type="ECO:0000313" key="2">
    <source>
        <dbReference type="EMBL" id="UYV77406.1"/>
    </source>
</evidence>
<proteinExistence type="predicted"/>
<dbReference type="Pfam" id="PF13358">
    <property type="entry name" value="DDE_3"/>
    <property type="match status" value="1"/>
</dbReference>
<keyword evidence="3" id="KW-1185">Reference proteome</keyword>
<gene>
    <name evidence="2" type="ORF">LAZ67_15000902</name>
</gene>
<sequence>MFYERLRFLFESTTCDYYFEWPTVNLCQHKAKDCFIRKCRDLRNKTNIPTFRYVSMKKLLENILKSWLKLLKMEDIVPIKSSMLMKQDYSELEDVTPLDEKLLREGLQLSVNFDISFNKSQQDFAYRSDFGLADHGRLQEPEPRMYATLPGCHASKRLTVGINHRRLRRLWCDEKRMWTADWNEIVFTDELRFCLQHHDGRIRVWRHRGERMLNSCVLHRHTGYAPGIAGTLNSQRYISEVLEPVVRSYLQGLPTAIFQQNNARPHVTRIVQRLLINRQIELLPWPARSPDLSPIENMWSMVVQRLTQITSPAATPDQLWQRVLGVLNPKNTSKSL</sequence>
<organism evidence="2 3">
    <name type="scientific">Cordylochernes scorpioides</name>
    <dbReference type="NCBI Taxonomy" id="51811"/>
    <lineage>
        <taxon>Eukaryota</taxon>
        <taxon>Metazoa</taxon>
        <taxon>Ecdysozoa</taxon>
        <taxon>Arthropoda</taxon>
        <taxon>Chelicerata</taxon>
        <taxon>Arachnida</taxon>
        <taxon>Pseudoscorpiones</taxon>
        <taxon>Cheliferoidea</taxon>
        <taxon>Chernetidae</taxon>
        <taxon>Cordylochernes</taxon>
    </lineage>
</organism>
<accession>A0ABY6L8D7</accession>
<protein>
    <recommendedName>
        <fullName evidence="1">Tc1-like transposase DDE domain-containing protein</fullName>
    </recommendedName>
</protein>
<evidence type="ECO:0000259" key="1">
    <source>
        <dbReference type="Pfam" id="PF13358"/>
    </source>
</evidence>
<feature type="domain" description="Tc1-like transposase DDE" evidence="1">
    <location>
        <begin position="229"/>
        <end position="308"/>
    </location>
</feature>